<dbReference type="PANTHER" id="PTHR40084">
    <property type="entry name" value="PHOSPHOHYDROLASE, PHP FAMILY"/>
    <property type="match status" value="1"/>
</dbReference>
<dbReference type="EMBL" id="PZZP01000001">
    <property type="protein sequence ID" value="PTM58591.1"/>
    <property type="molecule type" value="Genomic_DNA"/>
</dbReference>
<keyword evidence="2" id="KW-1185">Reference proteome</keyword>
<dbReference type="Proteomes" id="UP000241639">
    <property type="component" value="Unassembled WGS sequence"/>
</dbReference>
<dbReference type="InterPro" id="IPR016195">
    <property type="entry name" value="Pol/histidinol_Pase-like"/>
</dbReference>
<gene>
    <name evidence="1" type="ORF">C8J48_1176</name>
</gene>
<name>A0A2T4Z9L9_9BACL</name>
<dbReference type="Gene3D" id="3.20.20.140">
    <property type="entry name" value="Metal-dependent hydrolases"/>
    <property type="match status" value="1"/>
</dbReference>
<dbReference type="AlphaFoldDB" id="A0A2T4Z9L9"/>
<evidence type="ECO:0000313" key="1">
    <source>
        <dbReference type="EMBL" id="PTM58591.1"/>
    </source>
</evidence>
<dbReference type="OrthoDB" id="9810135at2"/>
<proteinExistence type="predicted"/>
<dbReference type="SUPFAM" id="SSF47781">
    <property type="entry name" value="RuvA domain 2-like"/>
    <property type="match status" value="1"/>
</dbReference>
<dbReference type="CDD" id="cd19067">
    <property type="entry name" value="PfuEndoQ-like"/>
    <property type="match status" value="1"/>
</dbReference>
<sequence>MKTIFADMHIHIGRTVDGLPVKITASRNLTFDRILQEASQRKGMDLIGIIDAHSPPVQKEIATGLADGRYQECPGGGIRFGSTTVILGAEIEIRREGQGAAHVLAYFPHFEAMCRFTRFLSRYVRNPQLSTQRFYGSVEALQNQVGELGGLLVPAHVFTPFKSVYGNAANRLSQVFRLDRLAAVELGLSADTAMADRIRELHTFTFITNSDAHSLPKIGREYHAVEVTTACFDEWKKALLRQEGRRVSANYGLDPKLGKYHRTRCADCDALIPNAAEKACPVCGSRNVVMGVLDRIEEISDGDGASPDHRPPYIHQVPLEFIPRLGPKTLDKLVERFGSEMNILHRAPLEAIAAVTHVDISHYIGLARQGRLTVEEGGGGVYGRVRRSQ</sequence>
<accession>A0A2T4Z9L9</accession>
<dbReference type="SUPFAM" id="SSF89550">
    <property type="entry name" value="PHP domain-like"/>
    <property type="match status" value="1"/>
</dbReference>
<protein>
    <submittedName>
        <fullName evidence="1">Uncharacterized protein (TIGR00375 family)</fullName>
    </submittedName>
</protein>
<dbReference type="InterPro" id="IPR010994">
    <property type="entry name" value="RuvA_2-like"/>
</dbReference>
<evidence type="ECO:0000313" key="2">
    <source>
        <dbReference type="Proteomes" id="UP000241639"/>
    </source>
</evidence>
<dbReference type="RefSeq" id="WP_107725379.1">
    <property type="nucleotide sequence ID" value="NZ_PZZP01000001.1"/>
</dbReference>
<comment type="caution">
    <text evidence="1">The sequence shown here is derived from an EMBL/GenBank/DDBJ whole genome shotgun (WGS) entry which is preliminary data.</text>
</comment>
<dbReference type="PANTHER" id="PTHR40084:SF1">
    <property type="entry name" value="PHOSPHOTRANSFERASE"/>
    <property type="match status" value="1"/>
</dbReference>
<reference evidence="1 2" key="1">
    <citation type="submission" date="2018-04" db="EMBL/GenBank/DDBJ databases">
        <title>Genomic Encyclopedia of Archaeal and Bacterial Type Strains, Phase II (KMG-II): from individual species to whole genera.</title>
        <authorList>
            <person name="Goeker M."/>
        </authorList>
    </citation>
    <scope>NUCLEOTIDE SEQUENCE [LARGE SCALE GENOMIC DNA]</scope>
    <source>
        <strain evidence="1 2">DSM 45169</strain>
    </source>
</reference>
<organism evidence="1 2">
    <name type="scientific">Desmospora activa DSM 45169</name>
    <dbReference type="NCBI Taxonomy" id="1121389"/>
    <lineage>
        <taxon>Bacteria</taxon>
        <taxon>Bacillati</taxon>
        <taxon>Bacillota</taxon>
        <taxon>Bacilli</taxon>
        <taxon>Bacillales</taxon>
        <taxon>Thermoactinomycetaceae</taxon>
        <taxon>Desmospora</taxon>
    </lineage>
</organism>